<organism evidence="1">
    <name type="scientific">Podoviridae sp. ct1h53</name>
    <dbReference type="NCBI Taxonomy" id="2826536"/>
    <lineage>
        <taxon>Viruses</taxon>
        <taxon>Duplodnaviria</taxon>
        <taxon>Heunggongvirae</taxon>
        <taxon>Uroviricota</taxon>
        <taxon>Caudoviricetes</taxon>
    </lineage>
</organism>
<reference evidence="1" key="1">
    <citation type="journal article" date="2021" name="Proc. Natl. Acad. Sci. U.S.A.">
        <title>A Catalog of Tens of Thousands of Viruses from Human Metagenomes Reveals Hidden Associations with Chronic Diseases.</title>
        <authorList>
            <person name="Tisza M.J."/>
            <person name="Buck C.B."/>
        </authorList>
    </citation>
    <scope>NUCLEOTIDE SEQUENCE</scope>
    <source>
        <strain evidence="1">Ct1h53</strain>
    </source>
</reference>
<sequence>MKNNLKLVCPKCGTPHQPHSLHTMDTDGFERSEIGTVMEDRGWCYECSFWQNLYDKHKDDPGWVRIDGVSWVLKPMVENVPSGWNSLGCGGRKMYINIEGKGIVTSNNCWCQGDVSDAFKDLMPDNATWATKEEFDKAPVVGHIIEGIGLVFTDRGGHEVNA</sequence>
<name>A0A8S5MHG1_9CAUD</name>
<accession>A0A8S5MHG1</accession>
<evidence type="ECO:0000313" key="1">
    <source>
        <dbReference type="EMBL" id="DAD81479.1"/>
    </source>
</evidence>
<dbReference type="EMBL" id="BK014902">
    <property type="protein sequence ID" value="DAD81479.1"/>
    <property type="molecule type" value="Genomic_DNA"/>
</dbReference>
<proteinExistence type="predicted"/>
<protein>
    <submittedName>
        <fullName evidence="1">Uncharacterized protein</fullName>
    </submittedName>
</protein>